<name>A0A5C3KNG7_COPMA</name>
<keyword evidence="3" id="KW-0479">Metal-binding</keyword>
<organism evidence="10 11">
    <name type="scientific">Coprinopsis marcescibilis</name>
    <name type="common">Agaric fungus</name>
    <name type="synonym">Psathyrella marcescibilis</name>
    <dbReference type="NCBI Taxonomy" id="230819"/>
    <lineage>
        <taxon>Eukaryota</taxon>
        <taxon>Fungi</taxon>
        <taxon>Dikarya</taxon>
        <taxon>Basidiomycota</taxon>
        <taxon>Agaricomycotina</taxon>
        <taxon>Agaricomycetes</taxon>
        <taxon>Agaricomycetidae</taxon>
        <taxon>Agaricales</taxon>
        <taxon>Agaricineae</taxon>
        <taxon>Psathyrellaceae</taxon>
        <taxon>Coprinopsis</taxon>
    </lineage>
</organism>
<evidence type="ECO:0000313" key="11">
    <source>
        <dbReference type="Proteomes" id="UP000307440"/>
    </source>
</evidence>
<evidence type="ECO:0000256" key="4">
    <source>
        <dbReference type="ARBA" id="ARBA00022729"/>
    </source>
</evidence>
<keyword evidence="2" id="KW-0645">Protease</keyword>
<comment type="similarity">
    <text evidence="1">Belongs to the peptidase M43B family.</text>
</comment>
<reference evidence="10 11" key="1">
    <citation type="journal article" date="2019" name="Nat. Ecol. Evol.">
        <title>Megaphylogeny resolves global patterns of mushroom evolution.</title>
        <authorList>
            <person name="Varga T."/>
            <person name="Krizsan K."/>
            <person name="Foldi C."/>
            <person name="Dima B."/>
            <person name="Sanchez-Garcia M."/>
            <person name="Sanchez-Ramirez S."/>
            <person name="Szollosi G.J."/>
            <person name="Szarkandi J.G."/>
            <person name="Papp V."/>
            <person name="Albert L."/>
            <person name="Andreopoulos W."/>
            <person name="Angelini C."/>
            <person name="Antonin V."/>
            <person name="Barry K.W."/>
            <person name="Bougher N.L."/>
            <person name="Buchanan P."/>
            <person name="Buyck B."/>
            <person name="Bense V."/>
            <person name="Catcheside P."/>
            <person name="Chovatia M."/>
            <person name="Cooper J."/>
            <person name="Damon W."/>
            <person name="Desjardin D."/>
            <person name="Finy P."/>
            <person name="Geml J."/>
            <person name="Haridas S."/>
            <person name="Hughes K."/>
            <person name="Justo A."/>
            <person name="Karasinski D."/>
            <person name="Kautmanova I."/>
            <person name="Kiss B."/>
            <person name="Kocsube S."/>
            <person name="Kotiranta H."/>
            <person name="LaButti K.M."/>
            <person name="Lechner B.E."/>
            <person name="Liimatainen K."/>
            <person name="Lipzen A."/>
            <person name="Lukacs Z."/>
            <person name="Mihaltcheva S."/>
            <person name="Morgado L.N."/>
            <person name="Niskanen T."/>
            <person name="Noordeloos M.E."/>
            <person name="Ohm R.A."/>
            <person name="Ortiz-Santana B."/>
            <person name="Ovrebo C."/>
            <person name="Racz N."/>
            <person name="Riley R."/>
            <person name="Savchenko A."/>
            <person name="Shiryaev A."/>
            <person name="Soop K."/>
            <person name="Spirin V."/>
            <person name="Szebenyi C."/>
            <person name="Tomsovsky M."/>
            <person name="Tulloss R.E."/>
            <person name="Uehling J."/>
            <person name="Grigoriev I.V."/>
            <person name="Vagvolgyi C."/>
            <person name="Papp T."/>
            <person name="Martin F.M."/>
            <person name="Miettinen O."/>
            <person name="Hibbett D.S."/>
            <person name="Nagy L.G."/>
        </authorList>
    </citation>
    <scope>NUCLEOTIDE SEQUENCE [LARGE SCALE GENOMIC DNA]</scope>
    <source>
        <strain evidence="10 11">CBS 121175</strain>
    </source>
</reference>
<dbReference type="CDD" id="cd04275">
    <property type="entry name" value="ZnMc_pappalysin_like"/>
    <property type="match status" value="1"/>
</dbReference>
<dbReference type="InterPro" id="IPR024079">
    <property type="entry name" value="MetalloPept_cat_dom_sf"/>
</dbReference>
<keyword evidence="11" id="KW-1185">Reference proteome</keyword>
<accession>A0A5C3KNG7</accession>
<dbReference type="OrthoDB" id="536211at2759"/>
<dbReference type="GO" id="GO:0046872">
    <property type="term" value="F:metal ion binding"/>
    <property type="evidence" value="ECO:0007669"/>
    <property type="project" value="UniProtKB-KW"/>
</dbReference>
<dbReference type="GO" id="GO:0006508">
    <property type="term" value="P:proteolysis"/>
    <property type="evidence" value="ECO:0007669"/>
    <property type="project" value="UniProtKB-KW"/>
</dbReference>
<dbReference type="STRING" id="230819.A0A5C3KNG7"/>
<evidence type="ECO:0000256" key="8">
    <source>
        <dbReference type="ARBA" id="ARBA00023157"/>
    </source>
</evidence>
<keyword evidence="8" id="KW-1015">Disulfide bond</keyword>
<proteinExistence type="inferred from homology"/>
<evidence type="ECO:0000256" key="1">
    <source>
        <dbReference type="ARBA" id="ARBA00008721"/>
    </source>
</evidence>
<keyword evidence="4" id="KW-0732">Signal</keyword>
<dbReference type="Pfam" id="PF05572">
    <property type="entry name" value="Peptidase_M43"/>
    <property type="match status" value="1"/>
</dbReference>
<feature type="domain" description="Peptidase M43 pregnancy-associated plasma-A" evidence="9">
    <location>
        <begin position="162"/>
        <end position="288"/>
    </location>
</feature>
<keyword evidence="5" id="KW-0378">Hydrolase</keyword>
<dbReference type="EMBL" id="ML210255">
    <property type="protein sequence ID" value="TFK21884.1"/>
    <property type="molecule type" value="Genomic_DNA"/>
</dbReference>
<sequence>MTAAGGYAESSNNLIFFEANLHLSYCGFVVTPDEVNSSERKFARMRRTQRAAGDDLDPITIPVHFHVIAANETMEGGWVHDSQLQLSIDILNRDYATAMITWELAEITRTINEEWFTSANIWPQAQIDLAQEMKSELRAGDEGDLNVYTVGFVKEAKEVEGLLGVATFPSNYTETPMEDGIMMKYSTLPGGVNPTYNRGFVLTHEAGHWVGLYHTFQGGCEGDGDLVDDTPAQGGPSRVTFQGGCVPTDTCENLPGVDLISNFMDYSEELCKSTTFTDGQIRRMRDELSAFRGYD</sequence>
<evidence type="ECO:0000256" key="3">
    <source>
        <dbReference type="ARBA" id="ARBA00022723"/>
    </source>
</evidence>
<evidence type="ECO:0000313" key="10">
    <source>
        <dbReference type="EMBL" id="TFK21884.1"/>
    </source>
</evidence>
<dbReference type="AlphaFoldDB" id="A0A5C3KNG7"/>
<evidence type="ECO:0000256" key="2">
    <source>
        <dbReference type="ARBA" id="ARBA00022670"/>
    </source>
</evidence>
<keyword evidence="7" id="KW-0482">Metalloprotease</keyword>
<evidence type="ECO:0000256" key="7">
    <source>
        <dbReference type="ARBA" id="ARBA00023049"/>
    </source>
</evidence>
<evidence type="ECO:0000259" key="9">
    <source>
        <dbReference type="Pfam" id="PF05572"/>
    </source>
</evidence>
<evidence type="ECO:0000256" key="6">
    <source>
        <dbReference type="ARBA" id="ARBA00022833"/>
    </source>
</evidence>
<keyword evidence="6" id="KW-0862">Zinc</keyword>
<protein>
    <recommendedName>
        <fullName evidence="9">Peptidase M43 pregnancy-associated plasma-A domain-containing protein</fullName>
    </recommendedName>
</protein>
<dbReference type="GO" id="GO:0008237">
    <property type="term" value="F:metallopeptidase activity"/>
    <property type="evidence" value="ECO:0007669"/>
    <property type="project" value="UniProtKB-KW"/>
</dbReference>
<dbReference type="InterPro" id="IPR008754">
    <property type="entry name" value="Peptidase_M43"/>
</dbReference>
<dbReference type="SUPFAM" id="SSF55486">
    <property type="entry name" value="Metalloproteases ('zincins'), catalytic domain"/>
    <property type="match status" value="1"/>
</dbReference>
<evidence type="ECO:0000256" key="5">
    <source>
        <dbReference type="ARBA" id="ARBA00022801"/>
    </source>
</evidence>
<dbReference type="PANTHER" id="PTHR47466">
    <property type="match status" value="1"/>
</dbReference>
<dbReference type="Gene3D" id="3.40.390.10">
    <property type="entry name" value="Collagenase (Catalytic Domain)"/>
    <property type="match status" value="1"/>
</dbReference>
<gene>
    <name evidence="10" type="ORF">FA15DRAFT_597069</name>
</gene>
<dbReference type="Proteomes" id="UP000307440">
    <property type="component" value="Unassembled WGS sequence"/>
</dbReference>
<dbReference type="PANTHER" id="PTHR47466:SF1">
    <property type="entry name" value="METALLOPROTEASE MEP1 (AFU_ORTHOLOGUE AFUA_1G07730)-RELATED"/>
    <property type="match status" value="1"/>
</dbReference>